<comment type="caution">
    <text evidence="6">The sequence shown here is derived from an EMBL/GenBank/DDBJ whole genome shotgun (WGS) entry which is preliminary data.</text>
</comment>
<dbReference type="InterPro" id="IPR028995">
    <property type="entry name" value="Glyco_hydro_57/38_cen_sf"/>
</dbReference>
<evidence type="ECO:0000313" key="7">
    <source>
        <dbReference type="Proteomes" id="UP000214746"/>
    </source>
</evidence>
<protein>
    <submittedName>
        <fullName evidence="6">Alpha-mannosidase</fullName>
    </submittedName>
</protein>
<dbReference type="SUPFAM" id="SSF74650">
    <property type="entry name" value="Galactose mutarotase-like"/>
    <property type="match status" value="1"/>
</dbReference>
<evidence type="ECO:0000313" key="6">
    <source>
        <dbReference type="EMBL" id="PZE21151.1"/>
    </source>
</evidence>
<dbReference type="GO" id="GO:0009313">
    <property type="term" value="P:oligosaccharide catabolic process"/>
    <property type="evidence" value="ECO:0007669"/>
    <property type="project" value="TreeGrafter"/>
</dbReference>
<feature type="domain" description="Glycoside hydrolase family 38 central" evidence="5">
    <location>
        <begin position="280"/>
        <end position="358"/>
    </location>
</feature>
<evidence type="ECO:0000256" key="4">
    <source>
        <dbReference type="ARBA" id="ARBA00023295"/>
    </source>
</evidence>
<dbReference type="InterPro" id="IPR037094">
    <property type="entry name" value="Glyco_hydro_38_cen_sf"/>
</dbReference>
<keyword evidence="3" id="KW-0378">Hydrolase</keyword>
<dbReference type="Proteomes" id="UP000214746">
    <property type="component" value="Unassembled WGS sequence"/>
</dbReference>
<dbReference type="InterPro" id="IPR011013">
    <property type="entry name" value="Gal_mutarotase_sf_dom"/>
</dbReference>
<dbReference type="InterPro" id="IPR041147">
    <property type="entry name" value="GH38_C"/>
</dbReference>
<reference evidence="6" key="1">
    <citation type="submission" date="2018-06" db="EMBL/GenBank/DDBJ databases">
        <title>Paenibacillus xerothermodurans sp. nov. an extremely dry heat resistant spore forming bacterium isolated from the soil of Cape Canaveral, Florida.</title>
        <authorList>
            <person name="Seuylemezian A."/>
            <person name="Kaur N."/>
            <person name="Patil P."/>
            <person name="Patil P."/>
            <person name="Mayilraj S."/>
            <person name="Vaishampayan P."/>
        </authorList>
    </citation>
    <scope>NUCLEOTIDE SEQUENCE [LARGE SCALE GENOMIC DNA]</scope>
    <source>
        <strain evidence="6">ATCC 27380</strain>
    </source>
</reference>
<dbReference type="Pfam" id="PF09261">
    <property type="entry name" value="Alpha-mann_mid"/>
    <property type="match status" value="1"/>
</dbReference>
<dbReference type="PANTHER" id="PTHR46017:SF2">
    <property type="entry name" value="MANNOSYLGLYCERATE HYDROLASE"/>
    <property type="match status" value="1"/>
</dbReference>
<dbReference type="SUPFAM" id="SSF88688">
    <property type="entry name" value="Families 57/38 glycoside transferase middle domain"/>
    <property type="match status" value="1"/>
</dbReference>
<dbReference type="AlphaFoldDB" id="A0A2W1NDH2"/>
<dbReference type="InterPro" id="IPR015341">
    <property type="entry name" value="Glyco_hydro_38_cen"/>
</dbReference>
<keyword evidence="2" id="KW-0479">Metal-binding</keyword>
<dbReference type="InterPro" id="IPR000602">
    <property type="entry name" value="Glyco_hydro_38_N"/>
</dbReference>
<dbReference type="OrthoDB" id="9764050at2"/>
<dbReference type="RefSeq" id="WP_089200007.1">
    <property type="nucleotide sequence ID" value="NZ_NHRJ02000004.1"/>
</dbReference>
<keyword evidence="7" id="KW-1185">Reference proteome</keyword>
<dbReference type="InterPro" id="IPR011330">
    <property type="entry name" value="Glyco_hydro/deAcase_b/a-brl"/>
</dbReference>
<dbReference type="InterPro" id="IPR027291">
    <property type="entry name" value="Glyco_hydro_38_N_sf"/>
</dbReference>
<sequence length="877" mass="100091">MNRKSKVHVVPHSHWDREWYFTIEDSNVILVENLDRLIDVMERDSAYTSYVFDAQVSVVQDYLAIRPENQDRLQALIDARRIMIGPWYTQTDTLLVNTESVIRNLLYGTRMAKELGHSMQVGYLPDIFGQNAYLPSIFQQFGMQHSVLQRGVYTEQVENDLNFWWTSPDGSSVKTNYMYFGYGPGKFLEPSASYFEQRLNPILETLEGMNESTDQLLLPAGGDQVLVREHFPATVEWLNKHDDNREYVLSNYEKFMREAWESAAFKNTIHGELIAGQKSRIHSTIRSHRIDLKQHNYRVENKMLHRLEPLASIAASLGIKYPRKWMDNVWKQLFDVHAHDSIGGCNSDDTNRNIEMRLTRAERIIDGLMNILKKQLARAVSAQTGCREIALAFNYLPRRQKSLMPFVVFTKSEQVALTDRAGNGLAATITKQDYISGGKQIVVTAEGERQVEVPGYYRTELLAEVDTPPLGYTTVKVVEGKQTDVRESVKAASIQNQRYTVKWIEGQLVVADHVTGQTIHSLMRFEDAGDHGDSYDYSPLEGDTPTYSAECELVEVTRGEVSETLRVRHRLNLPADLEERTLHRASRELIIHTEFELRSGEEFIRIEHSLHNNAYDHRLRVLFRQKADHTWADQGYTALRREKVNPHMQNWKENGFAEAPVSIYPLENYVVAEGDDSQLGLITEGIKEYELLEEELALTLFRSVGLLGRDDLAWRPGRASGINNKAVATPDAQLQKQLTFRYAVHTSNEKFQPGQWSALTERYIAHTAAYHLQELNTFEERLERFDLPQPIQTAPSQFSVLEVTGLAFVSCTKLTEDGEGLIIRLFNPSAKEVAVTVDSTLYQHVKPVSLAEEPVEGGGNTIEAKAYKTLKLLCAKE</sequence>
<evidence type="ECO:0000259" key="5">
    <source>
        <dbReference type="SMART" id="SM00872"/>
    </source>
</evidence>
<dbReference type="GO" id="GO:0046872">
    <property type="term" value="F:metal ion binding"/>
    <property type="evidence" value="ECO:0007669"/>
    <property type="project" value="UniProtKB-KW"/>
</dbReference>
<dbReference type="Pfam" id="PF17677">
    <property type="entry name" value="Glyco_hydro38C2"/>
    <property type="match status" value="1"/>
</dbReference>
<dbReference type="SUPFAM" id="SSF88713">
    <property type="entry name" value="Glycoside hydrolase/deacetylase"/>
    <property type="match status" value="1"/>
</dbReference>
<dbReference type="Pfam" id="PF07748">
    <property type="entry name" value="Glyco_hydro_38C"/>
    <property type="match status" value="1"/>
</dbReference>
<dbReference type="Gene3D" id="2.70.98.30">
    <property type="entry name" value="Golgi alpha-mannosidase II, domain 4"/>
    <property type="match status" value="1"/>
</dbReference>
<gene>
    <name evidence="6" type="ORF">CBW46_010770</name>
</gene>
<dbReference type="Gene3D" id="3.20.110.10">
    <property type="entry name" value="Glycoside hydrolase 38, N terminal domain"/>
    <property type="match status" value="1"/>
</dbReference>
<dbReference type="EMBL" id="NHRJ02000004">
    <property type="protein sequence ID" value="PZE21151.1"/>
    <property type="molecule type" value="Genomic_DNA"/>
</dbReference>
<dbReference type="CDD" id="cd10815">
    <property type="entry name" value="GH38N_AMII_EcMngB_like"/>
    <property type="match status" value="1"/>
</dbReference>
<dbReference type="Pfam" id="PF01074">
    <property type="entry name" value="Glyco_hydro_38N"/>
    <property type="match status" value="1"/>
</dbReference>
<dbReference type="GO" id="GO:0004559">
    <property type="term" value="F:alpha-mannosidase activity"/>
    <property type="evidence" value="ECO:0007669"/>
    <property type="project" value="InterPro"/>
</dbReference>
<dbReference type="Gene3D" id="1.20.1270.50">
    <property type="entry name" value="Glycoside hydrolase family 38, central domain"/>
    <property type="match status" value="1"/>
</dbReference>
<evidence type="ECO:0000256" key="1">
    <source>
        <dbReference type="ARBA" id="ARBA00009792"/>
    </source>
</evidence>
<accession>A0A2W1NDH2</accession>
<dbReference type="PANTHER" id="PTHR46017">
    <property type="entry name" value="ALPHA-MANNOSIDASE 2C1"/>
    <property type="match status" value="1"/>
</dbReference>
<organism evidence="6 7">
    <name type="scientific">Paenibacillus xerothermodurans</name>
    <dbReference type="NCBI Taxonomy" id="1977292"/>
    <lineage>
        <taxon>Bacteria</taxon>
        <taxon>Bacillati</taxon>
        <taxon>Bacillota</taxon>
        <taxon>Bacilli</taxon>
        <taxon>Bacillales</taxon>
        <taxon>Paenibacillaceae</taxon>
        <taxon>Paenibacillus</taxon>
    </lineage>
</organism>
<keyword evidence="4" id="KW-0326">Glycosidase</keyword>
<name>A0A2W1NDH2_PAEXE</name>
<comment type="similarity">
    <text evidence="1">Belongs to the glycosyl hydrolase 38 family.</text>
</comment>
<evidence type="ECO:0000256" key="2">
    <source>
        <dbReference type="ARBA" id="ARBA00022723"/>
    </source>
</evidence>
<dbReference type="InterPro" id="IPR011682">
    <property type="entry name" value="Glyco_hydro_38_C"/>
</dbReference>
<dbReference type="GO" id="GO:0030246">
    <property type="term" value="F:carbohydrate binding"/>
    <property type="evidence" value="ECO:0007669"/>
    <property type="project" value="InterPro"/>
</dbReference>
<evidence type="ECO:0000256" key="3">
    <source>
        <dbReference type="ARBA" id="ARBA00022801"/>
    </source>
</evidence>
<dbReference type="GO" id="GO:0006013">
    <property type="term" value="P:mannose metabolic process"/>
    <property type="evidence" value="ECO:0007669"/>
    <property type="project" value="InterPro"/>
</dbReference>
<dbReference type="SMART" id="SM00872">
    <property type="entry name" value="Alpha-mann_mid"/>
    <property type="match status" value="1"/>
</dbReference>
<proteinExistence type="inferred from homology"/>